<dbReference type="Pfam" id="PF06224">
    <property type="entry name" value="AlkZ-like"/>
    <property type="match status" value="1"/>
</dbReference>
<sequence>MKTSFSVDKITLRRFLLHKQSLFEPDRSFESISLEKTLHMIKKLECVQLDPVSVVERNQHLVLAARMPGYDPKYLDDLLSDGKVFEYFANAACVIPMEDFPLFEPTRKRIQENVADSLESLEIVVNTVLEQLRAEGPLPSRAFKSDNRVNGYWDNKAPKTKETSHALNLLLDAGIIRVVQRDRTERYFDLTERTVTRKLLKQTKVMDGPTAKDLLIEKYLRAYRVFDPRDARFGWQKMTAAERRAEIERRVQDKTVIPLEVEGVKRQYYLLAEDLEELETFQENTKQEPRSLESTITFLPPLDNLLWSRERIKDLFDFDYKWEIYTPRVKRKYGPYAMPILYGDRLIGRMDPQIDRKNKVMIVRLLQLEPEVKQTSELRQSFRNALNSFAIFNGADDIQVENSDLNH</sequence>
<dbReference type="AlphaFoldDB" id="A0A845EY80"/>
<dbReference type="PANTHER" id="PTHR30528:SF0">
    <property type="entry name" value="CYTOPLASMIC PROTEIN"/>
    <property type="match status" value="1"/>
</dbReference>
<protein>
    <submittedName>
        <fullName evidence="1">Winged helix-turn-helix domain-containing protein</fullName>
    </submittedName>
</protein>
<organism evidence="1 2">
    <name type="scientific">Guptibacillus hwajinpoensis</name>
    <dbReference type="NCBI Taxonomy" id="208199"/>
    <lineage>
        <taxon>Bacteria</taxon>
        <taxon>Bacillati</taxon>
        <taxon>Bacillota</taxon>
        <taxon>Bacilli</taxon>
        <taxon>Bacillales</taxon>
        <taxon>Guptibacillaceae</taxon>
        <taxon>Guptibacillus</taxon>
    </lineage>
</organism>
<accession>A0A845EY80</accession>
<dbReference type="RefSeq" id="WP_160919067.1">
    <property type="nucleotide sequence ID" value="NZ_WMEY01000002.1"/>
</dbReference>
<dbReference type="PANTHER" id="PTHR30528">
    <property type="entry name" value="CYTOPLASMIC PROTEIN"/>
    <property type="match status" value="1"/>
</dbReference>
<dbReference type="EMBL" id="WMEY01000002">
    <property type="protein sequence ID" value="MYL63474.1"/>
    <property type="molecule type" value="Genomic_DNA"/>
</dbReference>
<evidence type="ECO:0000313" key="1">
    <source>
        <dbReference type="EMBL" id="MYL63474.1"/>
    </source>
</evidence>
<evidence type="ECO:0000313" key="2">
    <source>
        <dbReference type="Proteomes" id="UP000447833"/>
    </source>
</evidence>
<proteinExistence type="predicted"/>
<gene>
    <name evidence="1" type="ORF">GLW07_08925</name>
</gene>
<name>A0A845EY80_9BACL</name>
<dbReference type="InterPro" id="IPR009351">
    <property type="entry name" value="AlkZ-like"/>
</dbReference>
<dbReference type="Proteomes" id="UP000447833">
    <property type="component" value="Unassembled WGS sequence"/>
</dbReference>
<comment type="caution">
    <text evidence="1">The sequence shown here is derived from an EMBL/GenBank/DDBJ whole genome shotgun (WGS) entry which is preliminary data.</text>
</comment>
<reference evidence="1 2" key="1">
    <citation type="submission" date="2019-11" db="EMBL/GenBank/DDBJ databases">
        <title>Genome sequences of 17 halophilic strains isolated from different environments.</title>
        <authorList>
            <person name="Furrow R.E."/>
        </authorList>
    </citation>
    <scope>NUCLEOTIDE SEQUENCE [LARGE SCALE GENOMIC DNA]</scope>
    <source>
        <strain evidence="1 2">22506_14_FS</strain>
    </source>
</reference>